<accession>A0ABU5TJR6</accession>
<dbReference type="PANTHER" id="PTHR43252">
    <property type="entry name" value="TRANSCRIPTIONAL REGULATOR YQJI"/>
    <property type="match status" value="1"/>
</dbReference>
<dbReference type="Proteomes" id="UP001301388">
    <property type="component" value="Unassembled WGS sequence"/>
</dbReference>
<gene>
    <name evidence="3" type="ORF">VB774_13140</name>
</gene>
<feature type="domain" description="Transcription regulator PadR C-terminal" evidence="2">
    <location>
        <begin position="92"/>
        <end position="174"/>
    </location>
</feature>
<dbReference type="Gene3D" id="6.10.140.190">
    <property type="match status" value="1"/>
</dbReference>
<dbReference type="PANTHER" id="PTHR43252:SF4">
    <property type="entry name" value="TRANSCRIPTIONAL REGULATORY PROTEIN"/>
    <property type="match status" value="1"/>
</dbReference>
<feature type="domain" description="Transcription regulator PadR N-terminal" evidence="1">
    <location>
        <begin position="10"/>
        <end position="79"/>
    </location>
</feature>
<dbReference type="SUPFAM" id="SSF46785">
    <property type="entry name" value="Winged helix' DNA-binding domain"/>
    <property type="match status" value="1"/>
</dbReference>
<dbReference type="Pfam" id="PF10400">
    <property type="entry name" value="Vir_act_alpha_C"/>
    <property type="match status" value="1"/>
</dbReference>
<organism evidence="3 4">
    <name type="scientific">Pseudanabaena galeata UHCC 0370</name>
    <dbReference type="NCBI Taxonomy" id="3110310"/>
    <lineage>
        <taxon>Bacteria</taxon>
        <taxon>Bacillati</taxon>
        <taxon>Cyanobacteriota</taxon>
        <taxon>Cyanophyceae</taxon>
        <taxon>Pseudanabaenales</taxon>
        <taxon>Pseudanabaenaceae</taxon>
        <taxon>Pseudanabaena</taxon>
    </lineage>
</organism>
<dbReference type="InterPro" id="IPR036390">
    <property type="entry name" value="WH_DNA-bd_sf"/>
</dbReference>
<dbReference type="InterPro" id="IPR018309">
    <property type="entry name" value="Tscrpt_reg_PadR_C"/>
</dbReference>
<evidence type="ECO:0000259" key="2">
    <source>
        <dbReference type="Pfam" id="PF10400"/>
    </source>
</evidence>
<evidence type="ECO:0000313" key="4">
    <source>
        <dbReference type="Proteomes" id="UP001301388"/>
    </source>
</evidence>
<evidence type="ECO:0000313" key="3">
    <source>
        <dbReference type="EMBL" id="MEA5478567.1"/>
    </source>
</evidence>
<protein>
    <submittedName>
        <fullName evidence="3">PadR family transcriptional regulator</fullName>
    </submittedName>
</protein>
<dbReference type="InterPro" id="IPR005149">
    <property type="entry name" value="Tscrpt_reg_PadR_N"/>
</dbReference>
<dbReference type="Gene3D" id="1.10.10.10">
    <property type="entry name" value="Winged helix-like DNA-binding domain superfamily/Winged helix DNA-binding domain"/>
    <property type="match status" value="1"/>
</dbReference>
<comment type="caution">
    <text evidence="3">The sequence shown here is derived from an EMBL/GenBank/DDBJ whole genome shotgun (WGS) entry which is preliminary data.</text>
</comment>
<keyword evidence="4" id="KW-1185">Reference proteome</keyword>
<dbReference type="RefSeq" id="WP_323262037.1">
    <property type="nucleotide sequence ID" value="NZ_JAYGIE010000076.1"/>
</dbReference>
<dbReference type="Pfam" id="PF03551">
    <property type="entry name" value="PadR"/>
    <property type="match status" value="1"/>
</dbReference>
<reference evidence="3 4" key="1">
    <citation type="submission" date="2023-12" db="EMBL/GenBank/DDBJ databases">
        <title>Baltic Sea Cyanobacteria.</title>
        <authorList>
            <person name="Delbaje E."/>
            <person name="Fewer D.P."/>
            <person name="Shishido T.K."/>
        </authorList>
    </citation>
    <scope>NUCLEOTIDE SEQUENCE [LARGE SCALE GENOMIC DNA]</scope>
    <source>
        <strain evidence="3 4">UHCC 0370</strain>
    </source>
</reference>
<dbReference type="InterPro" id="IPR036388">
    <property type="entry name" value="WH-like_DNA-bd_sf"/>
</dbReference>
<name>A0ABU5TJR6_9CYAN</name>
<evidence type="ECO:0000259" key="1">
    <source>
        <dbReference type="Pfam" id="PF03551"/>
    </source>
</evidence>
<dbReference type="EMBL" id="JAYGIE010000076">
    <property type="protein sequence ID" value="MEA5478567.1"/>
    <property type="molecule type" value="Genomic_DNA"/>
</dbReference>
<sequence length="177" mass="20860">MTLSHAIATILLQSPHTGYDVGKEFDEKVSCYWQATSQQIYRELAKMQEKGLVEVENVPQLNRPDKKIYSLTEIGKQELINWIMEPSEPTSVREGLLVKVRSGFIVPEEILINEIKRRKQLHQQKLNYYYSIEPEFGDTTNLARPQRHLYLTLRCGIRYETMWVEWCDEAIEQLQQE</sequence>
<proteinExistence type="predicted"/>